<dbReference type="EMBL" id="BGPR01000266">
    <property type="protein sequence ID" value="GBM09159.1"/>
    <property type="molecule type" value="Genomic_DNA"/>
</dbReference>
<accession>A0A4Y2CYH8</accession>
<proteinExistence type="predicted"/>
<dbReference type="Proteomes" id="UP000499080">
    <property type="component" value="Unassembled WGS sequence"/>
</dbReference>
<comment type="caution">
    <text evidence="1">The sequence shown here is derived from an EMBL/GenBank/DDBJ whole genome shotgun (WGS) entry which is preliminary data.</text>
</comment>
<name>A0A4Y2CYH8_ARAVE</name>
<dbReference type="AlphaFoldDB" id="A0A4Y2CYH8"/>
<gene>
    <name evidence="1" type="ORF">AVEN_226680_1</name>
</gene>
<protein>
    <submittedName>
        <fullName evidence="1">Uncharacterized protein</fullName>
    </submittedName>
</protein>
<sequence length="330" mass="36733">MLKYLSESSLDVSGVPYHAHCTRPIPSQRLHQIEQSLVGKQGLWINDVVSILVYVHPSDTIGNETRQTRTFSPFFISAGAVVSLPIWTGRHETRKPEDTGAQNVNDAILSLPVTTGRGETWKIQNIAVQNSTAKIPLPVGTGRNETRKLENIGVQSVTGQDRMIRGRGGGRKLNKISAVDLPIGIGMQPRFIAGRGKARPIDKKSSFEFKVMVLSIKFQNIKQIWNTVQYYEAGDSGGKCSSPFGAHHSAPFQFSAHLFRWILHGVFMPPTQPSLQSPRATVTSPPPAILRASLPLPHFVAFAFVREFRSSFPKIVFQFYNQPHRMQNKI</sequence>
<evidence type="ECO:0000313" key="1">
    <source>
        <dbReference type="EMBL" id="GBM09159.1"/>
    </source>
</evidence>
<reference evidence="1 2" key="1">
    <citation type="journal article" date="2019" name="Sci. Rep.">
        <title>Orb-weaving spider Araneus ventricosus genome elucidates the spidroin gene catalogue.</title>
        <authorList>
            <person name="Kono N."/>
            <person name="Nakamura H."/>
            <person name="Ohtoshi R."/>
            <person name="Moran D.A.P."/>
            <person name="Shinohara A."/>
            <person name="Yoshida Y."/>
            <person name="Fujiwara M."/>
            <person name="Mori M."/>
            <person name="Tomita M."/>
            <person name="Arakawa K."/>
        </authorList>
    </citation>
    <scope>NUCLEOTIDE SEQUENCE [LARGE SCALE GENOMIC DNA]</scope>
</reference>
<evidence type="ECO:0000313" key="2">
    <source>
        <dbReference type="Proteomes" id="UP000499080"/>
    </source>
</evidence>
<keyword evidence="2" id="KW-1185">Reference proteome</keyword>
<organism evidence="1 2">
    <name type="scientific">Araneus ventricosus</name>
    <name type="common">Orbweaver spider</name>
    <name type="synonym">Epeira ventricosa</name>
    <dbReference type="NCBI Taxonomy" id="182803"/>
    <lineage>
        <taxon>Eukaryota</taxon>
        <taxon>Metazoa</taxon>
        <taxon>Ecdysozoa</taxon>
        <taxon>Arthropoda</taxon>
        <taxon>Chelicerata</taxon>
        <taxon>Arachnida</taxon>
        <taxon>Araneae</taxon>
        <taxon>Araneomorphae</taxon>
        <taxon>Entelegynae</taxon>
        <taxon>Araneoidea</taxon>
        <taxon>Araneidae</taxon>
        <taxon>Araneus</taxon>
    </lineage>
</organism>